<dbReference type="EMBL" id="CVQI01019557">
    <property type="protein sequence ID" value="CRK26714.1"/>
    <property type="molecule type" value="Genomic_DNA"/>
</dbReference>
<dbReference type="AlphaFoldDB" id="A0A0G4LXI8"/>
<gene>
    <name evidence="2" type="ORF">BN1723_013885</name>
</gene>
<organism evidence="2 3">
    <name type="scientific">Verticillium longisporum</name>
    <name type="common">Verticillium dahliae var. longisporum</name>
    <dbReference type="NCBI Taxonomy" id="100787"/>
    <lineage>
        <taxon>Eukaryota</taxon>
        <taxon>Fungi</taxon>
        <taxon>Dikarya</taxon>
        <taxon>Ascomycota</taxon>
        <taxon>Pezizomycotina</taxon>
        <taxon>Sordariomycetes</taxon>
        <taxon>Hypocreomycetidae</taxon>
        <taxon>Glomerellales</taxon>
        <taxon>Plectosphaerellaceae</taxon>
        <taxon>Verticillium</taxon>
    </lineage>
</organism>
<evidence type="ECO:0000259" key="1">
    <source>
        <dbReference type="Pfam" id="PF23155"/>
    </source>
</evidence>
<name>A0A0G4LXI8_VERLO</name>
<dbReference type="Proteomes" id="UP000045706">
    <property type="component" value="Unassembled WGS sequence"/>
</dbReference>
<dbReference type="Pfam" id="PF23155">
    <property type="entry name" value="DUF7053"/>
    <property type="match status" value="1"/>
</dbReference>
<proteinExistence type="predicted"/>
<protein>
    <recommendedName>
        <fullName evidence="1">DUF7053 domain-containing protein</fullName>
    </recommendedName>
</protein>
<dbReference type="PANTHER" id="PTHR38117:SF1">
    <property type="entry name" value="DUF3074 DOMAIN-CONTAINING PROTEIN"/>
    <property type="match status" value="1"/>
</dbReference>
<dbReference type="InterPro" id="IPR055481">
    <property type="entry name" value="DUF7053"/>
</dbReference>
<reference evidence="3" key="1">
    <citation type="submission" date="2015-05" db="EMBL/GenBank/DDBJ databases">
        <authorList>
            <person name="Fogelqvist Johan"/>
        </authorList>
    </citation>
    <scope>NUCLEOTIDE SEQUENCE [LARGE SCALE GENOMIC DNA]</scope>
</reference>
<evidence type="ECO:0000313" key="2">
    <source>
        <dbReference type="EMBL" id="CRK26714.1"/>
    </source>
</evidence>
<feature type="domain" description="DUF7053" evidence="1">
    <location>
        <begin position="7"/>
        <end position="161"/>
    </location>
</feature>
<evidence type="ECO:0000313" key="3">
    <source>
        <dbReference type="Proteomes" id="UP000045706"/>
    </source>
</evidence>
<dbReference type="PANTHER" id="PTHR38117">
    <property type="entry name" value="NACHT AND WD40 DOMAIN PROTEIN"/>
    <property type="match status" value="1"/>
</dbReference>
<sequence>MASFLNTSQSLTHITPIPSPATRTDAIAMLHNHEHVIQCSPAMSKFELITSPCPAPLPADITPLGDTKCYQVTDIVHALPAGLWDSDIVSNYEFTNLADGLFVRIRSPMGIVLETVWTIEGEGEGPEMKEFVTINCSRLLAGTVKGQCEGNWEVIHAKMVAGLGK</sequence>
<accession>A0A0G4LXI8</accession>